<sequence>MRSAIRLPSSDLFPRRTAALILVVVVHLLMLLMLLSLTPAMEFLDMGRKALTVDLLPDQPATPEPARRARSKRAGGASGKRTPAPEPAPAPSPPPPPVPVPDNTPLALIPLTSDQMAAGDISRLPSRAPGPRAGPDLADNAGNGDADSDGATGPNGEKLYAADWYREPTHAELAFYLPKNGVRSGWGMIACQTFPDFHVDNCQELGQSPGSGLARAVRQAAWQFRVRPPRVGGRPMVGAWVRIRIDFTETNAMVRQ</sequence>
<dbReference type="RefSeq" id="WP_216325195.1">
    <property type="nucleotide sequence ID" value="NZ_JAHKRT010000006.1"/>
</dbReference>
<organism evidence="2 3">
    <name type="scientific">Sphingomonas quercus</name>
    <dbReference type="NCBI Taxonomy" id="2842451"/>
    <lineage>
        <taxon>Bacteria</taxon>
        <taxon>Pseudomonadati</taxon>
        <taxon>Pseudomonadota</taxon>
        <taxon>Alphaproteobacteria</taxon>
        <taxon>Sphingomonadales</taxon>
        <taxon>Sphingomonadaceae</taxon>
        <taxon>Sphingomonas</taxon>
    </lineage>
</organism>
<protein>
    <submittedName>
        <fullName evidence="2">Energy transducer TonB</fullName>
    </submittedName>
</protein>
<dbReference type="EMBL" id="JAHKRT010000006">
    <property type="protein sequence ID" value="MBU3078638.1"/>
    <property type="molecule type" value="Genomic_DNA"/>
</dbReference>
<evidence type="ECO:0000256" key="1">
    <source>
        <dbReference type="SAM" id="MobiDB-lite"/>
    </source>
</evidence>
<reference evidence="2 3" key="1">
    <citation type="submission" date="2021-06" db="EMBL/GenBank/DDBJ databases">
        <title>Sphingomonas sp. XMGL2, whole genome shotgun sequencing project.</title>
        <authorList>
            <person name="Zhao G."/>
            <person name="Shen L."/>
        </authorList>
    </citation>
    <scope>NUCLEOTIDE SEQUENCE [LARGE SCALE GENOMIC DNA]</scope>
    <source>
        <strain evidence="2 3">XMGL2</strain>
    </source>
</reference>
<feature type="compositionally biased region" description="Low complexity" evidence="1">
    <location>
        <begin position="133"/>
        <end position="152"/>
    </location>
</feature>
<name>A0ABS6BK20_9SPHN</name>
<feature type="region of interest" description="Disordered" evidence="1">
    <location>
        <begin position="56"/>
        <end position="107"/>
    </location>
</feature>
<accession>A0ABS6BK20</accession>
<dbReference type="Proteomes" id="UP000776276">
    <property type="component" value="Unassembled WGS sequence"/>
</dbReference>
<comment type="caution">
    <text evidence="2">The sequence shown here is derived from an EMBL/GenBank/DDBJ whole genome shotgun (WGS) entry which is preliminary data.</text>
</comment>
<evidence type="ECO:0000313" key="2">
    <source>
        <dbReference type="EMBL" id="MBU3078638.1"/>
    </source>
</evidence>
<feature type="region of interest" description="Disordered" evidence="1">
    <location>
        <begin position="121"/>
        <end position="155"/>
    </location>
</feature>
<gene>
    <name evidence="2" type="ORF">KOF26_12240</name>
</gene>
<evidence type="ECO:0000313" key="3">
    <source>
        <dbReference type="Proteomes" id="UP000776276"/>
    </source>
</evidence>
<proteinExistence type="predicted"/>
<feature type="compositionally biased region" description="Pro residues" evidence="1">
    <location>
        <begin position="84"/>
        <end position="102"/>
    </location>
</feature>
<keyword evidence="3" id="KW-1185">Reference proteome</keyword>